<dbReference type="InterPro" id="IPR011990">
    <property type="entry name" value="TPR-like_helical_dom_sf"/>
</dbReference>
<dbReference type="InterPro" id="IPR019734">
    <property type="entry name" value="TPR_rpt"/>
</dbReference>
<evidence type="ECO:0000313" key="2">
    <source>
        <dbReference type="EMBL" id="SDG58321.1"/>
    </source>
</evidence>
<keyword evidence="3" id="KW-1185">Reference proteome</keyword>
<proteinExistence type="predicted"/>
<dbReference type="Proteomes" id="UP000199468">
    <property type="component" value="Unassembled WGS sequence"/>
</dbReference>
<sequence length="714" mass="77236">MSVKSILIAVAVSGLAFYTLGRYGHDIASREAVQPMIQPALAQQQPPQAPAEAVPAPNDVAQAKAPDRPAAAQPAAPKVDETALRYFAGQGDTRRYEAELARLRALYPDWKPPTDLSSQGKGQAGDPELERMWRLFAEGKYGEVRAAIAQRGSTDPNWRAPADLTAQLDTVEARQRLVNASNARQWEQVIRLGTETPAMLTCASVDALWRVAEAFVQTGKPERARDAYAYVLTNCTNPAERTGTMQKALATLPENLVEALLSQEQQNEFASIRDEMARRHIGKAADDPTQKATPAEIQRIEALANAASTPDDAILLGFYTLHHDEPAKAATWFQTALARNGGAKAAEGAVLALGDTKKYQEAETLGAQWLEAGAANRKAYLDAITALLTQEPPPRLDRAVIERIVKTVGQDKYAAGAGALGWYAYNAGQISPAGTWFETALSWDRGNEPAAYGLALVRERLRDQAGLRTLVAEWGSRSQRIADILNPRRPRSAPTAEHERQTRQMPAAESAHRRPTPIVRSGPDEPIARDAAPEPARRSDAPRAPGGNCGGGSSGAAALQRGWCLLNLKRPVAAAQAFEAARRGGNAQVASDAAAGVAYAKMQQGLTAEATVAASAANLPPARRKELSTLLLAEQFYAQYDAKDYNGALITLSQRRRLAPETTDLMLMRGWSYYNLGRYDDAAHIFEALYKANKSPEALSGLTAIRDVTKRNTQ</sequence>
<accession>A0ABY0P0P4</accession>
<dbReference type="Gene3D" id="1.25.40.10">
    <property type="entry name" value="Tetratricopeptide repeat domain"/>
    <property type="match status" value="2"/>
</dbReference>
<dbReference type="SUPFAM" id="SSF48452">
    <property type="entry name" value="TPR-like"/>
    <property type="match status" value="1"/>
</dbReference>
<name>A0ABY0P0P4_9HYPH</name>
<feature type="compositionally biased region" description="Basic and acidic residues" evidence="1">
    <location>
        <begin position="522"/>
        <end position="541"/>
    </location>
</feature>
<reference evidence="2 3" key="1">
    <citation type="submission" date="2016-10" db="EMBL/GenBank/DDBJ databases">
        <authorList>
            <person name="Varghese N."/>
            <person name="Submissions S."/>
        </authorList>
    </citation>
    <scope>NUCLEOTIDE SEQUENCE [LARGE SCALE GENOMIC DNA]</scope>
    <source>
        <strain evidence="2 3">DSM 26672</strain>
    </source>
</reference>
<feature type="region of interest" description="Disordered" evidence="1">
    <location>
        <begin position="482"/>
        <end position="552"/>
    </location>
</feature>
<evidence type="ECO:0000313" key="3">
    <source>
        <dbReference type="Proteomes" id="UP000199468"/>
    </source>
</evidence>
<dbReference type="RefSeq" id="WP_091857492.1">
    <property type="nucleotide sequence ID" value="NZ_FNBZ01000004.1"/>
</dbReference>
<comment type="caution">
    <text evidence="2">The sequence shown here is derived from an EMBL/GenBank/DDBJ whole genome shotgun (WGS) entry which is preliminary data.</text>
</comment>
<dbReference type="EMBL" id="FNBZ01000004">
    <property type="protein sequence ID" value="SDG58321.1"/>
    <property type="molecule type" value="Genomic_DNA"/>
</dbReference>
<protein>
    <submittedName>
        <fullName evidence="2">Tetratricopeptide repeat-containing protein</fullName>
    </submittedName>
</protein>
<gene>
    <name evidence="2" type="ORF">SAMN05421844_104410</name>
</gene>
<dbReference type="Pfam" id="PF13174">
    <property type="entry name" value="TPR_6"/>
    <property type="match status" value="1"/>
</dbReference>
<organism evidence="2 3">
    <name type="scientific">Bosea robiniae</name>
    <dbReference type="NCBI Taxonomy" id="1036780"/>
    <lineage>
        <taxon>Bacteria</taxon>
        <taxon>Pseudomonadati</taxon>
        <taxon>Pseudomonadota</taxon>
        <taxon>Alphaproteobacteria</taxon>
        <taxon>Hyphomicrobiales</taxon>
        <taxon>Boseaceae</taxon>
        <taxon>Bosea</taxon>
    </lineage>
</organism>
<evidence type="ECO:0000256" key="1">
    <source>
        <dbReference type="SAM" id="MobiDB-lite"/>
    </source>
</evidence>